<dbReference type="InterPro" id="IPR054722">
    <property type="entry name" value="PolX-like_BBD"/>
</dbReference>
<evidence type="ECO:0008006" key="5">
    <source>
        <dbReference type="Google" id="ProtNLM"/>
    </source>
</evidence>
<sequence length="363" mass="40526">MNAMASGIGRGFVFAEDAKVLVDEIKESFGGSNGPRVYDLRRKIYAASQGVDTVSKYYNTLKIYECYHFYDLAVSIDSGATTHMCYDASLFASLSVVSLFNSLTLPDSSTLSVKSIGVINLFRNIKLYYYFLVPSFKYNMLSVGKLSKDYNLQIMFLSHCCILQNFKENKVLFLGDSILTATHIINLFPTPLVDNKSLYEFFHSSSLDIQHLTVFGCLVFHSNTLPHNGKFDHRTSPGIFIRYPPGQHTYKIFDLATKKVVVSRDIFFHEHLFPYSADFKKSPLIPNDQCAHNNTDSFSAIPINVNPDYPASQMPAISIDDSPQHFDCFMPASSVDASDNIDSPPCLASNSSSITSIPVVPIK</sequence>
<reference evidence="3 4" key="1">
    <citation type="submission" date="2024-01" db="EMBL/GenBank/DDBJ databases">
        <title>The complete chloroplast genome sequence of Lithospermum erythrorhizon: insights into the phylogenetic relationship among Boraginaceae species and the maternal lineages of purple gromwells.</title>
        <authorList>
            <person name="Okada T."/>
            <person name="Watanabe K."/>
        </authorList>
    </citation>
    <scope>NUCLEOTIDE SEQUENCE [LARGE SCALE GENOMIC DNA]</scope>
</reference>
<proteinExistence type="predicted"/>
<dbReference type="InterPro" id="IPR057670">
    <property type="entry name" value="SH3_retrovirus"/>
</dbReference>
<evidence type="ECO:0000313" key="3">
    <source>
        <dbReference type="EMBL" id="GAA0154749.1"/>
    </source>
</evidence>
<evidence type="ECO:0000259" key="1">
    <source>
        <dbReference type="Pfam" id="PF22936"/>
    </source>
</evidence>
<dbReference type="EMBL" id="BAABME010018707">
    <property type="protein sequence ID" value="GAA0154749.1"/>
    <property type="molecule type" value="Genomic_DNA"/>
</dbReference>
<dbReference type="Pfam" id="PF25597">
    <property type="entry name" value="SH3_retrovirus"/>
    <property type="match status" value="1"/>
</dbReference>
<dbReference type="Proteomes" id="UP001454036">
    <property type="component" value="Unassembled WGS sequence"/>
</dbReference>
<evidence type="ECO:0000259" key="2">
    <source>
        <dbReference type="Pfam" id="PF25597"/>
    </source>
</evidence>
<organism evidence="3 4">
    <name type="scientific">Lithospermum erythrorhizon</name>
    <name type="common">Purple gromwell</name>
    <name type="synonym">Lithospermum officinale var. erythrorhizon</name>
    <dbReference type="NCBI Taxonomy" id="34254"/>
    <lineage>
        <taxon>Eukaryota</taxon>
        <taxon>Viridiplantae</taxon>
        <taxon>Streptophyta</taxon>
        <taxon>Embryophyta</taxon>
        <taxon>Tracheophyta</taxon>
        <taxon>Spermatophyta</taxon>
        <taxon>Magnoliopsida</taxon>
        <taxon>eudicotyledons</taxon>
        <taxon>Gunneridae</taxon>
        <taxon>Pentapetalae</taxon>
        <taxon>asterids</taxon>
        <taxon>lamiids</taxon>
        <taxon>Boraginales</taxon>
        <taxon>Boraginaceae</taxon>
        <taxon>Boraginoideae</taxon>
        <taxon>Lithospermeae</taxon>
        <taxon>Lithospermum</taxon>
    </lineage>
</organism>
<gene>
    <name evidence="3" type="ORF">LIER_37957</name>
</gene>
<protein>
    <recommendedName>
        <fullName evidence="5">Polyprotein</fullName>
    </recommendedName>
</protein>
<evidence type="ECO:0000313" key="4">
    <source>
        <dbReference type="Proteomes" id="UP001454036"/>
    </source>
</evidence>
<dbReference type="Pfam" id="PF22936">
    <property type="entry name" value="Pol_BBD"/>
    <property type="match status" value="1"/>
</dbReference>
<comment type="caution">
    <text evidence="3">The sequence shown here is derived from an EMBL/GenBank/DDBJ whole genome shotgun (WGS) entry which is preliminary data.</text>
</comment>
<feature type="domain" description="Retroviral polymerase SH3-like" evidence="2">
    <location>
        <begin position="217"/>
        <end position="278"/>
    </location>
</feature>
<feature type="domain" description="Retrovirus-related Pol polyprotein from transposon TNT 1-94-like beta-barrel" evidence="1">
    <location>
        <begin position="76"/>
        <end position="148"/>
    </location>
</feature>
<dbReference type="AlphaFoldDB" id="A0AAV3PT76"/>
<name>A0AAV3PT76_LITER</name>
<keyword evidence="4" id="KW-1185">Reference proteome</keyword>
<accession>A0AAV3PT76</accession>